<evidence type="ECO:0000313" key="2">
    <source>
        <dbReference type="Proteomes" id="UP000187941"/>
    </source>
</evidence>
<organism evidence="1 2">
    <name type="scientific">Spirosoma montaniterrae</name>
    <dbReference type="NCBI Taxonomy" id="1178516"/>
    <lineage>
        <taxon>Bacteria</taxon>
        <taxon>Pseudomonadati</taxon>
        <taxon>Bacteroidota</taxon>
        <taxon>Cytophagia</taxon>
        <taxon>Cytophagales</taxon>
        <taxon>Cytophagaceae</taxon>
        <taxon>Spirosoma</taxon>
    </lineage>
</organism>
<dbReference type="Proteomes" id="UP000187941">
    <property type="component" value="Chromosome"/>
</dbReference>
<sequence>MVAIEETICEVFQENEAVSKRSSERIAIGSDEYFDLANELSADFNDFTAKFSDLNEKLILELNLNSNSVYNALPSLKSLLNAVTKTRIKLEKSAFAPAMGVAIRSYSEQVAQLKEIISDTINVHVTYKANSNLLSLFSRL</sequence>
<dbReference type="EMBL" id="CP014263">
    <property type="protein sequence ID" value="AQG80047.1"/>
    <property type="molecule type" value="Genomic_DNA"/>
</dbReference>
<evidence type="ECO:0000313" key="1">
    <source>
        <dbReference type="EMBL" id="AQG80047.1"/>
    </source>
</evidence>
<protein>
    <submittedName>
        <fullName evidence="1">Uncharacterized protein</fullName>
    </submittedName>
</protein>
<gene>
    <name evidence="1" type="ORF">AWR27_12365</name>
</gene>
<keyword evidence="2" id="KW-1185">Reference proteome</keyword>
<name>A0A1P9WXD9_9BACT</name>
<reference evidence="1 2" key="1">
    <citation type="submission" date="2016-01" db="EMBL/GenBank/DDBJ databases">
        <authorList>
            <person name="Oliw E.H."/>
        </authorList>
    </citation>
    <scope>NUCLEOTIDE SEQUENCE [LARGE SCALE GENOMIC DNA]</scope>
    <source>
        <strain evidence="1 2">DY10</strain>
    </source>
</reference>
<dbReference type="KEGG" id="smon:AWR27_12365"/>
<proteinExistence type="predicted"/>
<dbReference type="RefSeq" id="WP_077131475.1">
    <property type="nucleotide sequence ID" value="NZ_CP014263.1"/>
</dbReference>
<dbReference type="AlphaFoldDB" id="A0A1P9WXD9"/>
<dbReference type="OrthoDB" id="9955087at2"/>
<accession>A0A1P9WXD9</accession>